<dbReference type="RefSeq" id="YP_010772010.1">
    <property type="nucleotide sequence ID" value="NC_074638.1"/>
</dbReference>
<reference evidence="1 2" key="1">
    <citation type="submission" date="2022-09" db="EMBL/GenBank/DDBJ databases">
        <title>Evolutionary Diversification of Methanotrophic Ca. Methanophagales (ANME-1) and Their Expansive Virome.</title>
        <authorList>
            <person name="Laso-Perez R."/>
            <person name="Wu F."/>
            <person name="Cremiere A."/>
            <person name="Speth D."/>
            <person name="Magyar J.S."/>
            <person name="Krupovic M."/>
            <person name="Orphan V.J."/>
        </authorList>
    </citation>
    <scope>NUCLEOTIDE SEQUENCE [LARGE SCALE GENOMIC DNA]</scope>
    <source>
        <strain evidence="1">PBV299</strain>
    </source>
</reference>
<accession>A0ABY6GLW5</accession>
<dbReference type="InterPro" id="IPR046938">
    <property type="entry name" value="DNA_clamp_sf"/>
</dbReference>
<dbReference type="Gene3D" id="3.70.10.10">
    <property type="match status" value="1"/>
</dbReference>
<proteinExistence type="predicted"/>
<dbReference type="SUPFAM" id="SSF55979">
    <property type="entry name" value="DNA clamp"/>
    <property type="match status" value="2"/>
</dbReference>
<sequence>MISIRKSVFLEFLGSVLAVAKEAPVDLTPNSLTIRTMNVERTTGVISELPKDVCIDFSVEKEEEIALDISSMYQTINSLWWNPVMRLRVDENKLVVDAEKIKFKYSLLAPYLVQKLPKIKEEEYPATVQIDTEDLRKFLKSLPTKAPELRISVEDSKFILQAEDSENNIEARAEITDGEISGENVRTKINRSYIDGILRYVKKGPMTIHLHGENPLKIECKIIEEMVPVTYFIAPIYEV</sequence>
<keyword evidence="2" id="KW-1185">Reference proteome</keyword>
<gene>
    <name evidence="1" type="primary">pcn</name>
    <name evidence="1" type="ORF">OFDIEDLO_00020</name>
</gene>
<name>A0ABY6GLW5_9CAUD</name>
<dbReference type="EMBL" id="OP413838">
    <property type="protein sequence ID" value="UYL64816.1"/>
    <property type="molecule type" value="Genomic_DNA"/>
</dbReference>
<evidence type="ECO:0000313" key="2">
    <source>
        <dbReference type="Proteomes" id="UP001156193"/>
    </source>
</evidence>
<evidence type="ECO:0000313" key="1">
    <source>
        <dbReference type="EMBL" id="UYL64816.1"/>
    </source>
</evidence>
<dbReference type="GeneID" id="80401717"/>
<organism evidence="1 2">
    <name type="scientific">Methanophagales virus PBV299</name>
    <dbReference type="NCBI Taxonomy" id="2987730"/>
    <lineage>
        <taxon>Viruses</taxon>
        <taxon>Duplodnaviria</taxon>
        <taxon>Heunggongvirae</taxon>
        <taxon>Uroviricota</taxon>
        <taxon>Caudoviricetes</taxon>
        <taxon>Nakonvirales</taxon>
        <taxon>Ahpuchviridae</taxon>
        <taxon>Kisinvirus</taxon>
        <taxon>Kisinvirus pescaderoense</taxon>
    </lineage>
</organism>
<protein>
    <submittedName>
        <fullName evidence="1">DNA polymerase sliding clamp</fullName>
    </submittedName>
</protein>
<dbReference type="Proteomes" id="UP001156193">
    <property type="component" value="Segment"/>
</dbReference>